<dbReference type="InterPro" id="IPR041718">
    <property type="entry name" value="IS607_transposase-like"/>
</dbReference>
<dbReference type="InterPro" id="IPR048046">
    <property type="entry name" value="Transpos_IS607"/>
</dbReference>
<dbReference type="GO" id="GO:0003677">
    <property type="term" value="F:DNA binding"/>
    <property type="evidence" value="ECO:0007669"/>
    <property type="project" value="InterPro"/>
</dbReference>
<dbReference type="Proteomes" id="UP001321825">
    <property type="component" value="Chromosome"/>
</dbReference>
<organism evidence="2 3">
    <name type="scientific">Methylomarinovum caldicuralii</name>
    <dbReference type="NCBI Taxonomy" id="438856"/>
    <lineage>
        <taxon>Bacteria</taxon>
        <taxon>Pseudomonadati</taxon>
        <taxon>Pseudomonadota</taxon>
        <taxon>Gammaproteobacteria</taxon>
        <taxon>Methylococcales</taxon>
        <taxon>Methylothermaceae</taxon>
        <taxon>Methylomarinovum</taxon>
    </lineage>
</organism>
<dbReference type="NCBIfam" id="NF033518">
    <property type="entry name" value="transpos_IS607"/>
    <property type="match status" value="1"/>
</dbReference>
<dbReference type="SMART" id="SM00857">
    <property type="entry name" value="Resolvase"/>
    <property type="match status" value="1"/>
</dbReference>
<name>A0AAU9CS42_9GAMM</name>
<dbReference type="InterPro" id="IPR051491">
    <property type="entry name" value="Recombinase/Transposase-rel"/>
</dbReference>
<accession>A0AAU9CS42</accession>
<dbReference type="InterPro" id="IPR006119">
    <property type="entry name" value="Resolv_N"/>
</dbReference>
<reference evidence="3" key="1">
    <citation type="journal article" date="2024" name="Int. J. Syst. Evol. Microbiol.">
        <title>Methylomarinovum tepidoasis sp. nov., a moderately thermophilic methanotroph of the family Methylothermaceae isolated from a deep-sea hydrothermal field.</title>
        <authorList>
            <person name="Hirayama H."/>
            <person name="Takaki Y."/>
            <person name="Abe M."/>
            <person name="Miyazaki M."/>
            <person name="Uematsu K."/>
            <person name="Matsui Y."/>
            <person name="Takai K."/>
        </authorList>
    </citation>
    <scope>NUCLEOTIDE SEQUENCE [LARGE SCALE GENOMIC DNA]</scope>
    <source>
        <strain evidence="3">IT-9</strain>
    </source>
</reference>
<protein>
    <submittedName>
        <fullName evidence="2">Transposase, IS607 family</fullName>
    </submittedName>
</protein>
<sequence>MEIIKLSEYAKRHGVTYRTAWEWFRRGKIPGAFKDEHNRVLVQIERESPYDSHKAAIYARVSSSENRNDLESQAERLKQYAIAKGYQVVEVVKEVGSGVNDNRRKLLGLLQRESWGILIVEHKDRLTRFGFNYLEVLLDAQGRRIEVVNLAEEETSDLMQDLIAIISSFSARIYGIRRSKRKTEKIIEVLQADAD</sequence>
<dbReference type="AlphaFoldDB" id="A0AAU9CS42"/>
<dbReference type="FunFam" id="3.40.50.1390:FF:000002">
    <property type="entry name" value="ORF1 in transposon ISC1904"/>
    <property type="match status" value="1"/>
</dbReference>
<keyword evidence="3" id="KW-1185">Reference proteome</keyword>
<gene>
    <name evidence="2" type="ORF">MIT9_P2381</name>
</gene>
<proteinExistence type="predicted"/>
<dbReference type="PROSITE" id="PS51736">
    <property type="entry name" value="RECOMBINASES_3"/>
    <property type="match status" value="1"/>
</dbReference>
<dbReference type="SUPFAM" id="SSF53041">
    <property type="entry name" value="Resolvase-like"/>
    <property type="match status" value="1"/>
</dbReference>
<evidence type="ECO:0000259" key="1">
    <source>
        <dbReference type="PROSITE" id="PS51736"/>
    </source>
</evidence>
<dbReference type="PANTHER" id="PTHR36172:SF1">
    <property type="entry name" value="RESOLVASE-RELATED"/>
    <property type="match status" value="1"/>
</dbReference>
<dbReference type="Gene3D" id="3.40.50.1390">
    <property type="entry name" value="Resolvase, N-terminal catalytic domain"/>
    <property type="match status" value="1"/>
</dbReference>
<dbReference type="PANTHER" id="PTHR36172">
    <property type="match status" value="1"/>
</dbReference>
<feature type="domain" description="Resolvase/invertase-type recombinase catalytic" evidence="1">
    <location>
        <begin position="54"/>
        <end position="193"/>
    </location>
</feature>
<evidence type="ECO:0000313" key="2">
    <source>
        <dbReference type="EMBL" id="BCX82793.1"/>
    </source>
</evidence>
<dbReference type="RefSeq" id="WP_317705181.1">
    <property type="nucleotide sequence ID" value="NZ_AP024714.1"/>
</dbReference>
<evidence type="ECO:0000313" key="3">
    <source>
        <dbReference type="Proteomes" id="UP001321825"/>
    </source>
</evidence>
<dbReference type="Pfam" id="PF00239">
    <property type="entry name" value="Resolvase"/>
    <property type="match status" value="1"/>
</dbReference>
<dbReference type="Gene3D" id="1.10.287.2170">
    <property type="match status" value="1"/>
</dbReference>
<dbReference type="InterPro" id="IPR036162">
    <property type="entry name" value="Resolvase-like_N_sf"/>
</dbReference>
<dbReference type="KEGG" id="mcau:MIT9_P2381"/>
<dbReference type="CDD" id="cd03769">
    <property type="entry name" value="SR_IS607_transposase_like"/>
    <property type="match status" value="1"/>
</dbReference>
<dbReference type="GO" id="GO:0000150">
    <property type="term" value="F:DNA strand exchange activity"/>
    <property type="evidence" value="ECO:0007669"/>
    <property type="project" value="InterPro"/>
</dbReference>
<dbReference type="EMBL" id="AP024714">
    <property type="protein sequence ID" value="BCX82793.1"/>
    <property type="molecule type" value="Genomic_DNA"/>
</dbReference>